<feature type="transmembrane region" description="Helical" evidence="7">
    <location>
        <begin position="114"/>
        <end position="135"/>
    </location>
</feature>
<dbReference type="InterPro" id="IPR006153">
    <property type="entry name" value="Cation/H_exchanger_TM"/>
</dbReference>
<dbReference type="RefSeq" id="WP_289402509.1">
    <property type="nucleotide sequence ID" value="NZ_JAQIBC010000010.1"/>
</dbReference>
<proteinExistence type="inferred from homology"/>
<feature type="transmembrane region" description="Helical" evidence="7">
    <location>
        <begin position="6"/>
        <end position="22"/>
    </location>
</feature>
<protein>
    <submittedName>
        <fullName evidence="10">Cation:proton antiporter</fullName>
    </submittedName>
</protein>
<organism evidence="10 11">
    <name type="scientific">Sulfurovum xiamenensis</name>
    <dbReference type="NCBI Taxonomy" id="3019066"/>
    <lineage>
        <taxon>Bacteria</taxon>
        <taxon>Pseudomonadati</taxon>
        <taxon>Campylobacterota</taxon>
        <taxon>Epsilonproteobacteria</taxon>
        <taxon>Campylobacterales</taxon>
        <taxon>Sulfurovaceae</taxon>
        <taxon>Sulfurovum</taxon>
    </lineage>
</organism>
<dbReference type="Gene3D" id="1.20.1530.20">
    <property type="match status" value="1"/>
</dbReference>
<feature type="transmembrane region" description="Helical" evidence="7">
    <location>
        <begin position="176"/>
        <end position="198"/>
    </location>
</feature>
<evidence type="ECO:0000256" key="7">
    <source>
        <dbReference type="SAM" id="Phobius"/>
    </source>
</evidence>
<dbReference type="InterPro" id="IPR003148">
    <property type="entry name" value="RCK_N"/>
</dbReference>
<keyword evidence="3" id="KW-0813">Transport</keyword>
<feature type="transmembrane region" description="Helical" evidence="7">
    <location>
        <begin position="231"/>
        <end position="250"/>
    </location>
</feature>
<comment type="subcellular location">
    <subcellularLocation>
        <location evidence="1">Membrane</location>
        <topology evidence="1">Multi-pass membrane protein</topology>
    </subcellularLocation>
</comment>
<dbReference type="PANTHER" id="PTHR42751">
    <property type="entry name" value="SODIUM/HYDROGEN EXCHANGER FAMILY/TRKA DOMAIN PROTEIN"/>
    <property type="match status" value="1"/>
</dbReference>
<dbReference type="Pfam" id="PF02254">
    <property type="entry name" value="TrkA_N"/>
    <property type="match status" value="1"/>
</dbReference>
<feature type="transmembrane region" description="Helical" evidence="7">
    <location>
        <begin position="294"/>
        <end position="314"/>
    </location>
</feature>
<feature type="transmembrane region" description="Helical" evidence="7">
    <location>
        <begin position="326"/>
        <end position="345"/>
    </location>
</feature>
<evidence type="ECO:0000259" key="8">
    <source>
        <dbReference type="Pfam" id="PF00999"/>
    </source>
</evidence>
<feature type="transmembrane region" description="Helical" evidence="7">
    <location>
        <begin position="29"/>
        <end position="47"/>
    </location>
</feature>
<dbReference type="PANTHER" id="PTHR42751:SF3">
    <property type="entry name" value="SODIUM_GLUTAMATE SYMPORTER"/>
    <property type="match status" value="1"/>
</dbReference>
<dbReference type="InterPro" id="IPR036291">
    <property type="entry name" value="NAD(P)-bd_dom_sf"/>
</dbReference>
<feature type="transmembrane region" description="Helical" evidence="7">
    <location>
        <begin position="53"/>
        <end position="73"/>
    </location>
</feature>
<feature type="transmembrane region" description="Helical" evidence="7">
    <location>
        <begin position="357"/>
        <end position="376"/>
    </location>
</feature>
<feature type="transmembrane region" description="Helical" evidence="7">
    <location>
        <begin position="147"/>
        <end position="170"/>
    </location>
</feature>
<evidence type="ECO:0000256" key="4">
    <source>
        <dbReference type="ARBA" id="ARBA00022692"/>
    </source>
</evidence>
<feature type="transmembrane region" description="Helical" evidence="7">
    <location>
        <begin position="205"/>
        <end position="225"/>
    </location>
</feature>
<accession>A0ABT7QU37</accession>
<evidence type="ECO:0000256" key="3">
    <source>
        <dbReference type="ARBA" id="ARBA00022448"/>
    </source>
</evidence>
<keyword evidence="5 7" id="KW-1133">Transmembrane helix</keyword>
<dbReference type="Proteomes" id="UP001169066">
    <property type="component" value="Unassembled WGS sequence"/>
</dbReference>
<dbReference type="Pfam" id="PF00999">
    <property type="entry name" value="Na_H_Exchanger"/>
    <property type="match status" value="1"/>
</dbReference>
<sequence>MENALLILIITIGIATVLNVVLKRFDIPTIIGYVITGFTISSIFHFANDSREMLSHLAEFGIVFLMFTIGLEFSVNHLKRMKKEVFVYGAMQVIISGVLFTLLGSFAFDLDIRSAIVIGFALALSSTAIVLKILNENNQIHSGYGRTTLGILLYQDLAVIPILLMVSFFTSETESLSILLVETFGSAIVVFSILFLFGKYFLERFFGWITASGSEEIFLVAVLLIVMSASYLADIFGFSYSLGAFLGGMIISETKYRYRIETDLIPFRDILLGVFFITIGMLIDWHSLVNYGDVIFGLLVGIMLFKGLVIFGILRVFVQTRTALKTALALFQVGEFALAVFALAYANNLISNELNQIMIITVIFSMILTPFVLKNIKKIADMLHKEPMALRDRALIGGTYRNHIIICGYGPVGQKLVKMFKERNLLYVILEHDVKVVDDVIAKGEEAIYFANAAQKMVLSHFNVNACNAIIVTVENEIQRQLICENIASFNRDINSIVSVNNHAEEEFISALGIKHIINSRDTIADMLAEEALACHLKLTKE</sequence>
<dbReference type="SUPFAM" id="SSF51735">
    <property type="entry name" value="NAD(P)-binding Rossmann-fold domains"/>
    <property type="match status" value="1"/>
</dbReference>
<feature type="transmembrane region" description="Helical" evidence="7">
    <location>
        <begin position="85"/>
        <end position="108"/>
    </location>
</feature>
<feature type="domain" description="Cation/H+ exchanger transmembrane" evidence="8">
    <location>
        <begin position="15"/>
        <end position="374"/>
    </location>
</feature>
<comment type="similarity">
    <text evidence="2">Belongs to the monovalent cation:proton antiporter 2 (CPA2) transporter (TC 2.A.37) family.</text>
</comment>
<name>A0ABT7QU37_9BACT</name>
<feature type="domain" description="RCK N-terminal" evidence="9">
    <location>
        <begin position="404"/>
        <end position="519"/>
    </location>
</feature>
<dbReference type="InterPro" id="IPR038770">
    <property type="entry name" value="Na+/solute_symporter_sf"/>
</dbReference>
<dbReference type="Gene3D" id="3.40.50.720">
    <property type="entry name" value="NAD(P)-binding Rossmann-like Domain"/>
    <property type="match status" value="1"/>
</dbReference>
<dbReference type="EMBL" id="JAQIBC010000010">
    <property type="protein sequence ID" value="MDM5264598.1"/>
    <property type="molecule type" value="Genomic_DNA"/>
</dbReference>
<evidence type="ECO:0000256" key="2">
    <source>
        <dbReference type="ARBA" id="ARBA00005551"/>
    </source>
</evidence>
<gene>
    <name evidence="10" type="ORF">PF327_10375</name>
</gene>
<evidence type="ECO:0000259" key="9">
    <source>
        <dbReference type="Pfam" id="PF02254"/>
    </source>
</evidence>
<evidence type="ECO:0000313" key="11">
    <source>
        <dbReference type="Proteomes" id="UP001169066"/>
    </source>
</evidence>
<evidence type="ECO:0000256" key="5">
    <source>
        <dbReference type="ARBA" id="ARBA00022989"/>
    </source>
</evidence>
<evidence type="ECO:0000256" key="6">
    <source>
        <dbReference type="ARBA" id="ARBA00023136"/>
    </source>
</evidence>
<keyword evidence="6 7" id="KW-0472">Membrane</keyword>
<keyword evidence="11" id="KW-1185">Reference proteome</keyword>
<evidence type="ECO:0000256" key="1">
    <source>
        <dbReference type="ARBA" id="ARBA00004141"/>
    </source>
</evidence>
<evidence type="ECO:0000313" key="10">
    <source>
        <dbReference type="EMBL" id="MDM5264598.1"/>
    </source>
</evidence>
<keyword evidence="4 7" id="KW-0812">Transmembrane</keyword>
<reference evidence="10" key="1">
    <citation type="submission" date="2023-01" db="EMBL/GenBank/DDBJ databases">
        <title>Sulfurovum sp. XTW-4 genome assembly.</title>
        <authorList>
            <person name="Wang J."/>
        </authorList>
    </citation>
    <scope>NUCLEOTIDE SEQUENCE</scope>
    <source>
        <strain evidence="10">XTW-4</strain>
    </source>
</reference>
<comment type="caution">
    <text evidence="10">The sequence shown here is derived from an EMBL/GenBank/DDBJ whole genome shotgun (WGS) entry which is preliminary data.</text>
</comment>
<feature type="transmembrane region" description="Helical" evidence="7">
    <location>
        <begin position="270"/>
        <end position="288"/>
    </location>
</feature>